<dbReference type="Gene3D" id="3.40.50.300">
    <property type="entry name" value="P-loop containing nucleotide triphosphate hydrolases"/>
    <property type="match status" value="1"/>
</dbReference>
<dbReference type="AlphaFoldDB" id="A0A846RHK3"/>
<accession>A0A846RHK3</accession>
<evidence type="ECO:0000313" key="7">
    <source>
        <dbReference type="Proteomes" id="UP000547458"/>
    </source>
</evidence>
<sequence length="299" mass="32583">MDESTNRIEIAHDASIVVDGISVNYRTKRYAPATESRSSGPLSALRKRVNGGKQTINEALRDVSFVGYKGDSIGIIGRNGSGKSTLMRVLAGLTKPSSGSVYAMSDPVLLGVNAALISALSGSQNIRLGCLAMGMTESQIDRKYGQIVEMSGLEDDINHPMKSYSSGMSSRLRFAIAAAVDPEILLIDEALNTGDAQFKERSKNRMDEIRAQAGTVFLVSHSLGTIKANCNRCIWLDKGDFIMDGDTEAVTKEYRNFVWRMTEGNKEYGQKIRAELMHNRPPIQAVVVDRGWRSAKGGA</sequence>
<dbReference type="GO" id="GO:0140359">
    <property type="term" value="F:ABC-type transporter activity"/>
    <property type="evidence" value="ECO:0007669"/>
    <property type="project" value="InterPro"/>
</dbReference>
<proteinExistence type="inferred from homology"/>
<dbReference type="InterPro" id="IPR050683">
    <property type="entry name" value="Bact_Polysacc_Export_ATP-bd"/>
</dbReference>
<dbReference type="SMART" id="SM00382">
    <property type="entry name" value="AAA"/>
    <property type="match status" value="1"/>
</dbReference>
<dbReference type="PANTHER" id="PTHR46743:SF2">
    <property type="entry name" value="TEICHOIC ACIDS EXPORT ATP-BINDING PROTEIN TAGH"/>
    <property type="match status" value="1"/>
</dbReference>
<comment type="caution">
    <text evidence="6">The sequence shown here is derived from an EMBL/GenBank/DDBJ whole genome shotgun (WGS) entry which is preliminary data.</text>
</comment>
<evidence type="ECO:0000313" key="6">
    <source>
        <dbReference type="EMBL" id="NJC22643.1"/>
    </source>
</evidence>
<organism evidence="6 7">
    <name type="scientific">Arthrobacter pigmenti</name>
    <dbReference type="NCBI Taxonomy" id="271432"/>
    <lineage>
        <taxon>Bacteria</taxon>
        <taxon>Bacillati</taxon>
        <taxon>Actinomycetota</taxon>
        <taxon>Actinomycetes</taxon>
        <taxon>Micrococcales</taxon>
        <taxon>Micrococcaceae</taxon>
        <taxon>Arthrobacter</taxon>
    </lineage>
</organism>
<protein>
    <submittedName>
        <fullName evidence="6">Teichoic acid transport system ATP-binding protein</fullName>
    </submittedName>
</protein>
<evidence type="ECO:0000256" key="3">
    <source>
        <dbReference type="ARBA" id="ARBA00022741"/>
    </source>
</evidence>
<keyword evidence="4 6" id="KW-0067">ATP-binding</keyword>
<dbReference type="Proteomes" id="UP000547458">
    <property type="component" value="Unassembled WGS sequence"/>
</dbReference>
<dbReference type="RefSeq" id="WP_167993363.1">
    <property type="nucleotide sequence ID" value="NZ_JAATJL010000001.1"/>
</dbReference>
<keyword evidence="7" id="KW-1185">Reference proteome</keyword>
<evidence type="ECO:0000256" key="4">
    <source>
        <dbReference type="ARBA" id="ARBA00022840"/>
    </source>
</evidence>
<gene>
    <name evidence="6" type="ORF">BJ994_001719</name>
</gene>
<dbReference type="EMBL" id="JAATJL010000001">
    <property type="protein sequence ID" value="NJC22643.1"/>
    <property type="molecule type" value="Genomic_DNA"/>
</dbReference>
<dbReference type="GO" id="GO:0016020">
    <property type="term" value="C:membrane"/>
    <property type="evidence" value="ECO:0007669"/>
    <property type="project" value="InterPro"/>
</dbReference>
<evidence type="ECO:0000259" key="5">
    <source>
        <dbReference type="PROSITE" id="PS50893"/>
    </source>
</evidence>
<reference evidence="6 7" key="1">
    <citation type="submission" date="2020-03" db="EMBL/GenBank/DDBJ databases">
        <title>Sequencing the genomes of 1000 actinobacteria strains.</title>
        <authorList>
            <person name="Klenk H.-P."/>
        </authorList>
    </citation>
    <scope>NUCLEOTIDE SEQUENCE [LARGE SCALE GENOMIC DNA]</scope>
    <source>
        <strain evidence="6 7">DSM 16403</strain>
    </source>
</reference>
<dbReference type="InterPro" id="IPR015860">
    <property type="entry name" value="ABC_transpr_TagH-like"/>
</dbReference>
<keyword evidence="2" id="KW-0813">Transport</keyword>
<dbReference type="PANTHER" id="PTHR46743">
    <property type="entry name" value="TEICHOIC ACIDS EXPORT ATP-BINDING PROTEIN TAGH"/>
    <property type="match status" value="1"/>
</dbReference>
<dbReference type="GO" id="GO:0016887">
    <property type="term" value="F:ATP hydrolysis activity"/>
    <property type="evidence" value="ECO:0007669"/>
    <property type="project" value="InterPro"/>
</dbReference>
<evidence type="ECO:0000256" key="2">
    <source>
        <dbReference type="ARBA" id="ARBA00022448"/>
    </source>
</evidence>
<feature type="domain" description="ABC transporter" evidence="5">
    <location>
        <begin position="40"/>
        <end position="263"/>
    </location>
</feature>
<dbReference type="CDD" id="cd03220">
    <property type="entry name" value="ABC_KpsT_Wzt"/>
    <property type="match status" value="1"/>
</dbReference>
<dbReference type="InterPro" id="IPR003593">
    <property type="entry name" value="AAA+_ATPase"/>
</dbReference>
<dbReference type="PROSITE" id="PS50893">
    <property type="entry name" value="ABC_TRANSPORTER_2"/>
    <property type="match status" value="1"/>
</dbReference>
<keyword evidence="3" id="KW-0547">Nucleotide-binding</keyword>
<dbReference type="InterPro" id="IPR017871">
    <property type="entry name" value="ABC_transporter-like_CS"/>
</dbReference>
<dbReference type="GO" id="GO:0005524">
    <property type="term" value="F:ATP binding"/>
    <property type="evidence" value="ECO:0007669"/>
    <property type="project" value="UniProtKB-KW"/>
</dbReference>
<dbReference type="PROSITE" id="PS00211">
    <property type="entry name" value="ABC_TRANSPORTER_1"/>
    <property type="match status" value="1"/>
</dbReference>
<dbReference type="InterPro" id="IPR027417">
    <property type="entry name" value="P-loop_NTPase"/>
</dbReference>
<dbReference type="InterPro" id="IPR003439">
    <property type="entry name" value="ABC_transporter-like_ATP-bd"/>
</dbReference>
<dbReference type="SUPFAM" id="SSF52540">
    <property type="entry name" value="P-loop containing nucleoside triphosphate hydrolases"/>
    <property type="match status" value="1"/>
</dbReference>
<dbReference type="Pfam" id="PF00005">
    <property type="entry name" value="ABC_tran"/>
    <property type="match status" value="1"/>
</dbReference>
<name>A0A846RHK3_9MICC</name>
<evidence type="ECO:0000256" key="1">
    <source>
        <dbReference type="ARBA" id="ARBA00005417"/>
    </source>
</evidence>
<comment type="similarity">
    <text evidence="1">Belongs to the ABC transporter superfamily.</text>
</comment>